<comment type="similarity">
    <text evidence="7">Belongs to the binding-protein-dependent transport system permease family.</text>
</comment>
<dbReference type="InterPro" id="IPR050366">
    <property type="entry name" value="BP-dependent_transpt_permease"/>
</dbReference>
<keyword evidence="4 7" id="KW-0812">Transmembrane</keyword>
<evidence type="ECO:0000256" key="2">
    <source>
        <dbReference type="ARBA" id="ARBA00022448"/>
    </source>
</evidence>
<comment type="subcellular location">
    <subcellularLocation>
        <location evidence="1 7">Cell membrane</location>
        <topology evidence="1 7">Multi-pass membrane protein</topology>
    </subcellularLocation>
</comment>
<evidence type="ECO:0000313" key="9">
    <source>
        <dbReference type="EMBL" id="TYP79853.1"/>
    </source>
</evidence>
<gene>
    <name evidence="9" type="ORF">BCM02_101974</name>
</gene>
<evidence type="ECO:0000256" key="3">
    <source>
        <dbReference type="ARBA" id="ARBA00022475"/>
    </source>
</evidence>
<comment type="caution">
    <text evidence="9">The sequence shown here is derived from an EMBL/GenBank/DDBJ whole genome shotgun (WGS) entry which is preliminary data.</text>
</comment>
<evidence type="ECO:0000259" key="8">
    <source>
        <dbReference type="PROSITE" id="PS50928"/>
    </source>
</evidence>
<dbReference type="SUPFAM" id="SSF161098">
    <property type="entry name" value="MetI-like"/>
    <property type="match status" value="1"/>
</dbReference>
<evidence type="ECO:0000256" key="5">
    <source>
        <dbReference type="ARBA" id="ARBA00022989"/>
    </source>
</evidence>
<keyword evidence="2 7" id="KW-0813">Transport</keyword>
<keyword evidence="10" id="KW-1185">Reference proteome</keyword>
<dbReference type="InterPro" id="IPR025966">
    <property type="entry name" value="OppC_N"/>
</dbReference>
<accession>A0A5S5CLL5</accession>
<dbReference type="Proteomes" id="UP000323257">
    <property type="component" value="Unassembled WGS sequence"/>
</dbReference>
<sequence length="304" mass="32154">MSHSELRLDAAAMHAAEPHPTQEAAPENGLRQAARRFARHRLAVLGLAVTVALALTAILAPWLMPHSPYAVTAQFSAPPSASHWLGTDQVGRDVLSRLIIAARVSLIVGFATVAIYVAFGTLVGLVSAYFGGWIDAAIMRLTDMFLAFPFMMVILVIVSAVGASLPTIIAVIALFSWPSVALLVRSNVLSLKAQDFVTAGRALGYGTPRLLFRHILPNTAGPIIVNATFGIASAILSEAGLSFLGMGVQPPTASWGNMLSEAQSLTVLTEQPWLWVPAGSMLLVTVLAINFVGDGLRDALDPKA</sequence>
<keyword evidence="3" id="KW-1003">Cell membrane</keyword>
<dbReference type="InterPro" id="IPR053523">
    <property type="entry name" value="Oligopeptide_permease_AppC"/>
</dbReference>
<dbReference type="PROSITE" id="PS50928">
    <property type="entry name" value="ABC_TM1"/>
    <property type="match status" value="1"/>
</dbReference>
<dbReference type="PANTHER" id="PTHR43386">
    <property type="entry name" value="OLIGOPEPTIDE TRANSPORT SYSTEM PERMEASE PROTEIN APPC"/>
    <property type="match status" value="1"/>
</dbReference>
<feature type="transmembrane region" description="Helical" evidence="7">
    <location>
        <begin position="167"/>
        <end position="184"/>
    </location>
</feature>
<dbReference type="InterPro" id="IPR035906">
    <property type="entry name" value="MetI-like_sf"/>
</dbReference>
<organism evidence="9 10">
    <name type="scientific">Paenibacillus methanolicus</name>
    <dbReference type="NCBI Taxonomy" id="582686"/>
    <lineage>
        <taxon>Bacteria</taxon>
        <taxon>Bacillati</taxon>
        <taxon>Bacillota</taxon>
        <taxon>Bacilli</taxon>
        <taxon>Bacillales</taxon>
        <taxon>Paenibacillaceae</taxon>
        <taxon>Paenibacillus</taxon>
    </lineage>
</organism>
<dbReference type="InterPro" id="IPR000515">
    <property type="entry name" value="MetI-like"/>
</dbReference>
<keyword evidence="5 7" id="KW-1133">Transmembrane helix</keyword>
<dbReference type="NCBIfam" id="NF045476">
    <property type="entry name" value="Opp4C"/>
    <property type="match status" value="1"/>
</dbReference>
<dbReference type="CDD" id="cd06261">
    <property type="entry name" value="TM_PBP2"/>
    <property type="match status" value="1"/>
</dbReference>
<feature type="transmembrane region" description="Helical" evidence="7">
    <location>
        <begin position="144"/>
        <end position="161"/>
    </location>
</feature>
<dbReference type="EMBL" id="VNHS01000001">
    <property type="protein sequence ID" value="TYP79853.1"/>
    <property type="molecule type" value="Genomic_DNA"/>
</dbReference>
<keyword evidence="6 7" id="KW-0472">Membrane</keyword>
<dbReference type="Pfam" id="PF00528">
    <property type="entry name" value="BPD_transp_1"/>
    <property type="match status" value="1"/>
</dbReference>
<dbReference type="GO" id="GO:0005886">
    <property type="term" value="C:plasma membrane"/>
    <property type="evidence" value="ECO:0007669"/>
    <property type="project" value="UniProtKB-SubCell"/>
</dbReference>
<dbReference type="AlphaFoldDB" id="A0A5S5CLL5"/>
<evidence type="ECO:0000256" key="6">
    <source>
        <dbReference type="ARBA" id="ARBA00023136"/>
    </source>
</evidence>
<dbReference type="Gene3D" id="1.10.3720.10">
    <property type="entry name" value="MetI-like"/>
    <property type="match status" value="1"/>
</dbReference>
<reference evidence="9 10" key="1">
    <citation type="submission" date="2019-07" db="EMBL/GenBank/DDBJ databases">
        <title>Genomic Encyclopedia of Type Strains, Phase III (KMG-III): the genomes of soil and plant-associated and newly described type strains.</title>
        <authorList>
            <person name="Whitman W."/>
        </authorList>
    </citation>
    <scope>NUCLEOTIDE SEQUENCE [LARGE SCALE GENOMIC DNA]</scope>
    <source>
        <strain evidence="9 10">BL24</strain>
    </source>
</reference>
<feature type="domain" description="ABC transmembrane type-1" evidence="8">
    <location>
        <begin position="102"/>
        <end position="293"/>
    </location>
</feature>
<evidence type="ECO:0000313" key="10">
    <source>
        <dbReference type="Proteomes" id="UP000323257"/>
    </source>
</evidence>
<name>A0A5S5CLL5_9BACL</name>
<evidence type="ECO:0000256" key="7">
    <source>
        <dbReference type="RuleBase" id="RU363032"/>
    </source>
</evidence>
<dbReference type="GO" id="GO:0055085">
    <property type="term" value="P:transmembrane transport"/>
    <property type="evidence" value="ECO:0007669"/>
    <property type="project" value="InterPro"/>
</dbReference>
<dbReference type="Pfam" id="PF12911">
    <property type="entry name" value="OppC_N"/>
    <property type="match status" value="1"/>
</dbReference>
<proteinExistence type="inferred from homology"/>
<dbReference type="PANTHER" id="PTHR43386:SF1">
    <property type="entry name" value="D,D-DIPEPTIDE TRANSPORT SYSTEM PERMEASE PROTEIN DDPC-RELATED"/>
    <property type="match status" value="1"/>
</dbReference>
<feature type="transmembrane region" description="Helical" evidence="7">
    <location>
        <begin position="106"/>
        <end position="132"/>
    </location>
</feature>
<evidence type="ECO:0000256" key="1">
    <source>
        <dbReference type="ARBA" id="ARBA00004651"/>
    </source>
</evidence>
<feature type="transmembrane region" description="Helical" evidence="7">
    <location>
        <begin position="42"/>
        <end position="64"/>
    </location>
</feature>
<feature type="transmembrane region" description="Helical" evidence="7">
    <location>
        <begin position="273"/>
        <end position="293"/>
    </location>
</feature>
<protein>
    <submittedName>
        <fullName evidence="9">Peptide/nickel transport system permease protein</fullName>
    </submittedName>
</protein>
<evidence type="ECO:0000256" key="4">
    <source>
        <dbReference type="ARBA" id="ARBA00022692"/>
    </source>
</evidence>